<keyword evidence="2" id="KW-1185">Reference proteome</keyword>
<evidence type="ECO:0000313" key="2">
    <source>
        <dbReference type="Proteomes" id="UP000295558"/>
    </source>
</evidence>
<dbReference type="OrthoDB" id="2617138at2"/>
<comment type="caution">
    <text evidence="1">The sequence shown here is derived from an EMBL/GenBank/DDBJ whole genome shotgun (WGS) entry which is preliminary data.</text>
</comment>
<dbReference type="EMBL" id="SNZK01000007">
    <property type="protein sequence ID" value="TDR52670.1"/>
    <property type="molecule type" value="Genomic_DNA"/>
</dbReference>
<dbReference type="Gene3D" id="2.40.40.60">
    <property type="match status" value="1"/>
</dbReference>
<dbReference type="AlphaFoldDB" id="A0A4R6ZJZ5"/>
<dbReference type="InterPro" id="IPR035253">
    <property type="entry name" value="Lipoprotein_22_bac"/>
</dbReference>
<proteinExistence type="predicted"/>
<dbReference type="PROSITE" id="PS51257">
    <property type="entry name" value="PROKAR_LIPOPROTEIN"/>
    <property type="match status" value="1"/>
</dbReference>
<dbReference type="Proteomes" id="UP000295558">
    <property type="component" value="Unassembled WGS sequence"/>
</dbReference>
<organism evidence="1 2">
    <name type="scientific">Listeria rocourtiae</name>
    <dbReference type="NCBI Taxonomy" id="647910"/>
    <lineage>
        <taxon>Bacteria</taxon>
        <taxon>Bacillati</taxon>
        <taxon>Bacillota</taxon>
        <taxon>Bacilli</taxon>
        <taxon>Bacillales</taxon>
        <taxon>Listeriaceae</taxon>
        <taxon>Listeria</taxon>
    </lineage>
</organism>
<reference evidence="1 2" key="1">
    <citation type="submission" date="2019-03" db="EMBL/GenBank/DDBJ databases">
        <title>Genomic Encyclopedia of Type Strains, Phase III (KMG-III): the genomes of soil and plant-associated and newly described type strains.</title>
        <authorList>
            <person name="Whitman W."/>
        </authorList>
    </citation>
    <scope>NUCLEOTIDE SEQUENCE [LARGE SCALE GENOMIC DNA]</scope>
    <source>
        <strain evidence="1 2">CECT 7972</strain>
    </source>
</reference>
<sequence>MKKILLVGMILGGLLLTLSGCIFDKAKGLILYGSQDQVTSAIASNKKDIASSTIFAAKQDGDGDNLTIFLKETDAKSMQKQQAFTKVVNSDKTEVLKELPATNGNMVLLAKDNATEISIRAKKQALTYGGNITFGDARTYAKNIVIVPDNLWESVDAKSESIATVMTKKDAADYLTDFQDVDKAQLADLLGLFEWNELESQYA</sequence>
<dbReference type="RefSeq" id="WP_133620723.1">
    <property type="nucleotide sequence ID" value="NZ_JAARQJ010000019.1"/>
</dbReference>
<gene>
    <name evidence="1" type="ORF">DFP96_107107</name>
</gene>
<protein>
    <recommendedName>
        <fullName evidence="3">Lipoprotein</fullName>
    </recommendedName>
</protein>
<name>A0A4R6ZJZ5_9LIST</name>
<evidence type="ECO:0008006" key="3">
    <source>
        <dbReference type="Google" id="ProtNLM"/>
    </source>
</evidence>
<accession>A0A4R6ZJZ5</accession>
<evidence type="ECO:0000313" key="1">
    <source>
        <dbReference type="EMBL" id="TDR52670.1"/>
    </source>
</evidence>
<dbReference type="Pfam" id="PF17294">
    <property type="entry name" value="Lipoprotein_22"/>
    <property type="match status" value="1"/>
</dbReference>